<proteinExistence type="predicted"/>
<evidence type="ECO:0000256" key="1">
    <source>
        <dbReference type="SAM" id="MobiDB-lite"/>
    </source>
</evidence>
<dbReference type="CDD" id="cd12148">
    <property type="entry name" value="fungal_TF_MHR"/>
    <property type="match status" value="1"/>
</dbReference>
<evidence type="ECO:0000313" key="2">
    <source>
        <dbReference type="EMBL" id="EXJ77302.1"/>
    </source>
</evidence>
<feature type="compositionally biased region" description="Low complexity" evidence="1">
    <location>
        <begin position="1"/>
        <end position="24"/>
    </location>
</feature>
<sequence length="664" mass="73779">MLLKQQQQQQPQPQQQQQQQAQGQQDGGITDHHQHDQGYENESHSPTASYHQQQRQPPPPFQPQQDYQQPPPQYQQPQQYPSSQIAAGDAIASPPSMVPFATSEPTAMAGDLHSRDPAGGSVQFANMLSSIGLQIPMLTFQPPAVDMALTSGDQEVGQSQSQGTRGEDDPIIIPVGHQTTTGSLFSLEPIQTLIGEYPNDFFYQIESLRSSIPQLESAPDVASTLKAIQANQEHSRSLISAFFTSMHPSFPVLDETCFTTFFKKAIHGDADDICDVGLCLVILALGELVPRLAESRDFSPDEEIPGMEYFSVAHRILVHQWVVGFSPIVSLPAGLVFASLYLSYLTKPLPAWRLAYMASSKLQVLSKSTTRTPSALGSHVTERLCWTCFLLECDTLAELHLPRSGIEVTIDCMDFPGLDDLGDRYGLMFLALCSIRRLLNRIHNAIYASNSNTGGGRRGSMVRPGSSGFTAGPVDVFARSPGSASTMASLESMVNELARQLESWYFYLPHVVKPDLSHNVPRDKLEVWLRLRYWSAKHIISRPCLIYMATTTADQGQPPPYVLEYSKICVESCRNYLETASYVLKERTQYTWMTIKACLSAVLVLVLASRSPSLQHLVPDIANILDNVLVMVKPWATPDSSAESVVWILQTMARKQKLMHFRLW</sequence>
<feature type="region of interest" description="Disordered" evidence="1">
    <location>
        <begin position="1"/>
        <end position="109"/>
    </location>
</feature>
<dbReference type="GeneID" id="19174540"/>
<accession>W9XA04</accession>
<gene>
    <name evidence="2" type="ORF">A1O3_10460</name>
</gene>
<evidence type="ECO:0000313" key="3">
    <source>
        <dbReference type="Proteomes" id="UP000019478"/>
    </source>
</evidence>
<comment type="caution">
    <text evidence="2">The sequence shown here is derived from an EMBL/GenBank/DDBJ whole genome shotgun (WGS) entry which is preliminary data.</text>
</comment>
<dbReference type="RefSeq" id="XP_007738740.1">
    <property type="nucleotide sequence ID" value="XM_007740550.1"/>
</dbReference>
<dbReference type="AlphaFoldDB" id="W9XA04"/>
<dbReference type="HOGENOM" id="CLU_004835_3_0_1"/>
<dbReference type="InterPro" id="IPR053181">
    <property type="entry name" value="EcdB-like_regulator"/>
</dbReference>
<name>W9XA04_9EURO</name>
<organism evidence="2 3">
    <name type="scientific">Capronia epimyces CBS 606.96</name>
    <dbReference type="NCBI Taxonomy" id="1182542"/>
    <lineage>
        <taxon>Eukaryota</taxon>
        <taxon>Fungi</taxon>
        <taxon>Dikarya</taxon>
        <taxon>Ascomycota</taxon>
        <taxon>Pezizomycotina</taxon>
        <taxon>Eurotiomycetes</taxon>
        <taxon>Chaetothyriomycetidae</taxon>
        <taxon>Chaetothyriales</taxon>
        <taxon>Herpotrichiellaceae</taxon>
        <taxon>Capronia</taxon>
    </lineage>
</organism>
<keyword evidence="3" id="KW-1185">Reference proteome</keyword>
<feature type="compositionally biased region" description="Basic and acidic residues" evidence="1">
    <location>
        <begin position="29"/>
        <end position="43"/>
    </location>
</feature>
<dbReference type="Proteomes" id="UP000019478">
    <property type="component" value="Unassembled WGS sequence"/>
</dbReference>
<dbReference type="PANTHER" id="PTHR47785">
    <property type="entry name" value="ZN(II)2CYS6 TRANSCRIPTION FACTOR (EUROFUNG)-RELATED-RELATED"/>
    <property type="match status" value="1"/>
</dbReference>
<dbReference type="OrthoDB" id="4685598at2759"/>
<reference evidence="2 3" key="1">
    <citation type="submission" date="2013-03" db="EMBL/GenBank/DDBJ databases">
        <title>The Genome Sequence of Capronia epimyces CBS 606.96.</title>
        <authorList>
            <consortium name="The Broad Institute Genomics Platform"/>
            <person name="Cuomo C."/>
            <person name="de Hoog S."/>
            <person name="Gorbushina A."/>
            <person name="Walker B."/>
            <person name="Young S.K."/>
            <person name="Zeng Q."/>
            <person name="Gargeya S."/>
            <person name="Fitzgerald M."/>
            <person name="Haas B."/>
            <person name="Abouelleil A."/>
            <person name="Allen A.W."/>
            <person name="Alvarado L."/>
            <person name="Arachchi H.M."/>
            <person name="Berlin A.M."/>
            <person name="Chapman S.B."/>
            <person name="Gainer-Dewar J."/>
            <person name="Goldberg J."/>
            <person name="Griggs A."/>
            <person name="Gujja S."/>
            <person name="Hansen M."/>
            <person name="Howarth C."/>
            <person name="Imamovic A."/>
            <person name="Ireland A."/>
            <person name="Larimer J."/>
            <person name="McCowan C."/>
            <person name="Murphy C."/>
            <person name="Pearson M."/>
            <person name="Poon T.W."/>
            <person name="Priest M."/>
            <person name="Roberts A."/>
            <person name="Saif S."/>
            <person name="Shea T."/>
            <person name="Sisk P."/>
            <person name="Sykes S."/>
            <person name="Wortman J."/>
            <person name="Nusbaum C."/>
            <person name="Birren B."/>
        </authorList>
    </citation>
    <scope>NUCLEOTIDE SEQUENCE [LARGE SCALE GENOMIC DNA]</scope>
    <source>
        <strain evidence="2 3">CBS 606.96</strain>
    </source>
</reference>
<evidence type="ECO:0008006" key="4">
    <source>
        <dbReference type="Google" id="ProtNLM"/>
    </source>
</evidence>
<dbReference type="EMBL" id="AMGY01000011">
    <property type="protein sequence ID" value="EXJ77302.1"/>
    <property type="molecule type" value="Genomic_DNA"/>
</dbReference>
<protein>
    <recommendedName>
        <fullName evidence="4">Transcription factor domain-containing protein</fullName>
    </recommendedName>
</protein>
<dbReference type="eggNOG" id="ENOG502SMPB">
    <property type="taxonomic scope" value="Eukaryota"/>
</dbReference>